<dbReference type="InterPro" id="IPR051681">
    <property type="entry name" value="Ser/Thr_Kinases-Pseudokinases"/>
</dbReference>
<evidence type="ECO:0000256" key="7">
    <source>
        <dbReference type="RuleBase" id="RU000304"/>
    </source>
</evidence>
<evidence type="ECO:0000256" key="1">
    <source>
        <dbReference type="ARBA" id="ARBA00022527"/>
    </source>
</evidence>
<keyword evidence="5 6" id="KW-0067">ATP-binding</keyword>
<feature type="domain" description="Protein kinase" evidence="8">
    <location>
        <begin position="201"/>
        <end position="457"/>
    </location>
</feature>
<dbReference type="Proteomes" id="UP000708148">
    <property type="component" value="Unassembled WGS sequence"/>
</dbReference>
<evidence type="ECO:0000256" key="4">
    <source>
        <dbReference type="ARBA" id="ARBA00022777"/>
    </source>
</evidence>
<dbReference type="Pfam" id="PF07714">
    <property type="entry name" value="PK_Tyr_Ser-Thr"/>
    <property type="match status" value="1"/>
</dbReference>
<dbReference type="PANTHER" id="PTHR44329">
    <property type="entry name" value="SERINE/THREONINE-PROTEIN KINASE TNNI3K-RELATED"/>
    <property type="match status" value="1"/>
</dbReference>
<dbReference type="InterPro" id="IPR017441">
    <property type="entry name" value="Protein_kinase_ATP_BS"/>
</dbReference>
<evidence type="ECO:0000313" key="10">
    <source>
        <dbReference type="Proteomes" id="UP000708148"/>
    </source>
</evidence>
<dbReference type="PROSITE" id="PS00108">
    <property type="entry name" value="PROTEIN_KINASE_ST"/>
    <property type="match status" value="1"/>
</dbReference>
<keyword evidence="2" id="KW-0808">Transferase</keyword>
<protein>
    <recommendedName>
        <fullName evidence="8">Protein kinase domain-containing protein</fullName>
    </recommendedName>
</protein>
<dbReference type="InterPro" id="IPR011009">
    <property type="entry name" value="Kinase-like_dom_sf"/>
</dbReference>
<evidence type="ECO:0000256" key="5">
    <source>
        <dbReference type="ARBA" id="ARBA00022840"/>
    </source>
</evidence>
<comment type="similarity">
    <text evidence="7">Belongs to the protein kinase superfamily.</text>
</comment>
<dbReference type="SUPFAM" id="SSF56112">
    <property type="entry name" value="Protein kinase-like (PK-like)"/>
    <property type="match status" value="1"/>
</dbReference>
<evidence type="ECO:0000256" key="3">
    <source>
        <dbReference type="ARBA" id="ARBA00022741"/>
    </source>
</evidence>
<feature type="binding site" evidence="6">
    <location>
        <position position="228"/>
    </location>
    <ligand>
        <name>ATP</name>
        <dbReference type="ChEBI" id="CHEBI:30616"/>
    </ligand>
</feature>
<keyword evidence="1 7" id="KW-0723">Serine/threonine-protein kinase</keyword>
<dbReference type="OrthoDB" id="1335080at2759"/>
<accession>A0A8S1IMX1</accession>
<name>A0A8S1IMX1_9CHLO</name>
<dbReference type="InterPro" id="IPR008271">
    <property type="entry name" value="Ser/Thr_kinase_AS"/>
</dbReference>
<dbReference type="PROSITE" id="PS00107">
    <property type="entry name" value="PROTEIN_KINASE_ATP"/>
    <property type="match status" value="1"/>
</dbReference>
<evidence type="ECO:0000256" key="6">
    <source>
        <dbReference type="PROSITE-ProRule" id="PRU10141"/>
    </source>
</evidence>
<dbReference type="AlphaFoldDB" id="A0A8S1IMX1"/>
<keyword evidence="10" id="KW-1185">Reference proteome</keyword>
<dbReference type="Gene3D" id="1.10.510.10">
    <property type="entry name" value="Transferase(Phosphotransferase) domain 1"/>
    <property type="match status" value="1"/>
</dbReference>
<sequence>MQHLGKQQTYRFLLALAGHKMEDLLQSINTAIGMALERLPEARYNTAMLHFLCQEMRKVKDLLPRLSEQLAGEVDCDLLRILKGEVEKGTALVKGHARAFDLRTYYKVGKVCLQVDRMCEAFKECFLDMGMPEESLSFVTKVDEVCLEEDRRYLYWYLTCILDGRDIDRKVTDEVRLELETLIAKERSRKEFVNIIQDAEIVQGVEIGEGGYGQVFTARWNGHDVALKKLRADLSVEARAEFFSEVELHIQMNHPNVVRCFGASTNNAIVMELASSDLEEYCQQRSFELTLSETVQLMASAAAGLRHLHNSNILHRDVKTSNFLVFTSPDHSHPIVKIADFGLAIAKTETRSKTACPVAGTLPFMAPEVHEGRPHSHSSDVFGFGLTLFELAALSPPYRGLRSEIVIQKRKKSGADPGVFPEDCPQELIDTVRHCIDPDAMKRPSMAAVVTELDKLFTKIDHGIKTQTNATQSGGSF</sequence>
<evidence type="ECO:0000313" key="9">
    <source>
        <dbReference type="EMBL" id="CAD7696412.1"/>
    </source>
</evidence>
<proteinExistence type="inferred from homology"/>
<reference evidence="9" key="1">
    <citation type="submission" date="2020-12" db="EMBL/GenBank/DDBJ databases">
        <authorList>
            <person name="Iha C."/>
        </authorList>
    </citation>
    <scope>NUCLEOTIDE SEQUENCE</scope>
</reference>
<keyword evidence="4" id="KW-0418">Kinase</keyword>
<dbReference type="Gene3D" id="3.30.200.20">
    <property type="entry name" value="Phosphorylase Kinase, domain 1"/>
    <property type="match status" value="1"/>
</dbReference>
<dbReference type="GO" id="GO:0005524">
    <property type="term" value="F:ATP binding"/>
    <property type="evidence" value="ECO:0007669"/>
    <property type="project" value="UniProtKB-UniRule"/>
</dbReference>
<comment type="caution">
    <text evidence="9">The sequence shown here is derived from an EMBL/GenBank/DDBJ whole genome shotgun (WGS) entry which is preliminary data.</text>
</comment>
<dbReference type="PROSITE" id="PS50011">
    <property type="entry name" value="PROTEIN_KINASE_DOM"/>
    <property type="match status" value="1"/>
</dbReference>
<organism evidence="9 10">
    <name type="scientific">Ostreobium quekettii</name>
    <dbReference type="NCBI Taxonomy" id="121088"/>
    <lineage>
        <taxon>Eukaryota</taxon>
        <taxon>Viridiplantae</taxon>
        <taxon>Chlorophyta</taxon>
        <taxon>core chlorophytes</taxon>
        <taxon>Ulvophyceae</taxon>
        <taxon>TCBD clade</taxon>
        <taxon>Bryopsidales</taxon>
        <taxon>Ostreobineae</taxon>
        <taxon>Ostreobiaceae</taxon>
        <taxon>Ostreobium</taxon>
    </lineage>
</organism>
<evidence type="ECO:0000259" key="8">
    <source>
        <dbReference type="PROSITE" id="PS50011"/>
    </source>
</evidence>
<gene>
    <name evidence="9" type="ORF">OSTQU699_LOCUS1773</name>
</gene>
<dbReference type="EMBL" id="CAJHUC010000474">
    <property type="protein sequence ID" value="CAD7696412.1"/>
    <property type="molecule type" value="Genomic_DNA"/>
</dbReference>
<dbReference type="InterPro" id="IPR001245">
    <property type="entry name" value="Ser-Thr/Tyr_kinase_cat_dom"/>
</dbReference>
<evidence type="ECO:0000256" key="2">
    <source>
        <dbReference type="ARBA" id="ARBA00022679"/>
    </source>
</evidence>
<keyword evidence="3 6" id="KW-0547">Nucleotide-binding</keyword>
<dbReference type="InterPro" id="IPR000719">
    <property type="entry name" value="Prot_kinase_dom"/>
</dbReference>
<dbReference type="SMART" id="SM00220">
    <property type="entry name" value="S_TKc"/>
    <property type="match status" value="1"/>
</dbReference>
<dbReference type="GO" id="GO:0004674">
    <property type="term" value="F:protein serine/threonine kinase activity"/>
    <property type="evidence" value="ECO:0007669"/>
    <property type="project" value="UniProtKB-KW"/>
</dbReference>